<dbReference type="InterPro" id="IPR008258">
    <property type="entry name" value="Transglycosylase_SLT_dom_1"/>
</dbReference>
<dbReference type="PROSITE" id="PS51935">
    <property type="entry name" value="NLPC_P60"/>
    <property type="match status" value="1"/>
</dbReference>
<dbReference type="SUPFAM" id="SSF53955">
    <property type="entry name" value="Lysozyme-like"/>
    <property type="match status" value="1"/>
</dbReference>
<comment type="similarity">
    <text evidence="1">Belongs to the peptidase C40 family.</text>
</comment>
<evidence type="ECO:0000313" key="6">
    <source>
        <dbReference type="EMBL" id="MDV2477355.1"/>
    </source>
</evidence>
<evidence type="ECO:0000256" key="4">
    <source>
        <dbReference type="ARBA" id="ARBA00022807"/>
    </source>
</evidence>
<dbReference type="Proteomes" id="UP001275440">
    <property type="component" value="Unassembled WGS sequence"/>
</dbReference>
<dbReference type="SUPFAM" id="SSF54001">
    <property type="entry name" value="Cysteine proteinases"/>
    <property type="match status" value="1"/>
</dbReference>
<evidence type="ECO:0000259" key="5">
    <source>
        <dbReference type="PROSITE" id="PS51935"/>
    </source>
</evidence>
<keyword evidence="4" id="KW-0788">Thiol protease</keyword>
<evidence type="ECO:0000313" key="7">
    <source>
        <dbReference type="Proteomes" id="UP001275440"/>
    </source>
</evidence>
<organism evidence="6 7">
    <name type="scientific">Rhodococcus zopfii</name>
    <dbReference type="NCBI Taxonomy" id="43772"/>
    <lineage>
        <taxon>Bacteria</taxon>
        <taxon>Bacillati</taxon>
        <taxon>Actinomycetota</taxon>
        <taxon>Actinomycetes</taxon>
        <taxon>Mycobacteriales</taxon>
        <taxon>Nocardiaceae</taxon>
        <taxon>Rhodococcus</taxon>
    </lineage>
</organism>
<keyword evidence="2" id="KW-0645">Protease</keyword>
<sequence length="365" mass="38083">MKLSILVVGAVGLILLPLIVLFLVFVAVSDDDEPTDFAQGSLATGTVPPEFEAWVIKAGSICAEVSAPLVAAQIEQESGWNPDAVSPAGAQGFSQFMPYTWPSYGVDANRNGVISPFDPPDAIMAQGKFDCEIAAQAKRDIASGRIQGDLVDIILNAYNCGYGCVLANGGPNIVNGETEGYAPGVKARMAKYTQLGTAGTTGPQFRPGGPFGQNVIAAALKWQGAPYAWGGGNADGPTKGISDGGGAADAHGDFTKLGFDCSGLTLYAVAQASGRQIILPHYTGDTSNPGQLYDQRAQEVPFDQKQPGDLIFFGAGGNTHHVGIYYGRDSSGADQLLNAPQSGQTVSIQPLSGWAGEQMYVRRFG</sequence>
<name>A0ABU3WTN3_9NOCA</name>
<dbReference type="Pfam" id="PF00877">
    <property type="entry name" value="NLPC_P60"/>
    <property type="match status" value="1"/>
</dbReference>
<dbReference type="Pfam" id="PF01464">
    <property type="entry name" value="SLT"/>
    <property type="match status" value="1"/>
</dbReference>
<evidence type="ECO:0000256" key="2">
    <source>
        <dbReference type="ARBA" id="ARBA00022670"/>
    </source>
</evidence>
<dbReference type="EMBL" id="WBMO01000003">
    <property type="protein sequence ID" value="MDV2477355.1"/>
    <property type="molecule type" value="Genomic_DNA"/>
</dbReference>
<dbReference type="InterPro" id="IPR051794">
    <property type="entry name" value="PG_Endopeptidase_C40"/>
</dbReference>
<dbReference type="PANTHER" id="PTHR47359:SF3">
    <property type="entry name" value="NLP_P60 DOMAIN-CONTAINING PROTEIN-RELATED"/>
    <property type="match status" value="1"/>
</dbReference>
<dbReference type="InterPro" id="IPR038765">
    <property type="entry name" value="Papain-like_cys_pep_sf"/>
</dbReference>
<dbReference type="InterPro" id="IPR023346">
    <property type="entry name" value="Lysozyme-like_dom_sf"/>
</dbReference>
<evidence type="ECO:0000256" key="3">
    <source>
        <dbReference type="ARBA" id="ARBA00022801"/>
    </source>
</evidence>
<gene>
    <name evidence="6" type="ORF">F8M49_21850</name>
</gene>
<protein>
    <submittedName>
        <fullName evidence="6">Transglycosylase SLT domain-containing protein</fullName>
    </submittedName>
</protein>
<dbReference type="Gene3D" id="3.90.1720.10">
    <property type="entry name" value="endopeptidase domain like (from Nostoc punctiforme)"/>
    <property type="match status" value="1"/>
</dbReference>
<evidence type="ECO:0000256" key="1">
    <source>
        <dbReference type="ARBA" id="ARBA00007074"/>
    </source>
</evidence>
<reference evidence="6 7" key="1">
    <citation type="submission" date="2019-10" db="EMBL/GenBank/DDBJ databases">
        <title>Draft Genome Assembly of Rhodococcus zopfii DSM44189.</title>
        <authorList>
            <person name="Sutton J.M."/>
            <person name="Akob D.M."/>
            <person name="Bushman T.J."/>
        </authorList>
    </citation>
    <scope>NUCLEOTIDE SEQUENCE [LARGE SCALE GENOMIC DNA]</scope>
    <source>
        <strain evidence="6 7">DSM 44189</strain>
    </source>
</reference>
<dbReference type="InterPro" id="IPR000064">
    <property type="entry name" value="NLP_P60_dom"/>
</dbReference>
<dbReference type="Gene3D" id="1.10.530.10">
    <property type="match status" value="1"/>
</dbReference>
<comment type="caution">
    <text evidence="6">The sequence shown here is derived from an EMBL/GenBank/DDBJ whole genome shotgun (WGS) entry which is preliminary data.</text>
</comment>
<keyword evidence="7" id="KW-1185">Reference proteome</keyword>
<dbReference type="CDD" id="cd13399">
    <property type="entry name" value="Slt35-like"/>
    <property type="match status" value="1"/>
</dbReference>
<proteinExistence type="inferred from homology"/>
<accession>A0ABU3WTN3</accession>
<keyword evidence="3" id="KW-0378">Hydrolase</keyword>
<dbReference type="PANTHER" id="PTHR47359">
    <property type="entry name" value="PEPTIDOGLYCAN DL-ENDOPEPTIDASE CWLO"/>
    <property type="match status" value="1"/>
</dbReference>
<feature type="domain" description="NlpC/P60" evidence="5">
    <location>
        <begin position="209"/>
        <end position="365"/>
    </location>
</feature>